<evidence type="ECO:0000313" key="2">
    <source>
        <dbReference type="EMBL" id="KAJ8385064.1"/>
    </source>
</evidence>
<dbReference type="PANTHER" id="PTHR15732">
    <property type="entry name" value="PROTEIN MOONRAKER"/>
    <property type="match status" value="1"/>
</dbReference>
<dbReference type="InterPro" id="IPR031447">
    <property type="entry name" value="MNR"/>
</dbReference>
<accession>A0AAD7W6W4</accession>
<evidence type="ECO:0000256" key="1">
    <source>
        <dbReference type="SAM" id="MobiDB-lite"/>
    </source>
</evidence>
<organism evidence="2 3">
    <name type="scientific">Aldrovandia affinis</name>
    <dbReference type="NCBI Taxonomy" id="143900"/>
    <lineage>
        <taxon>Eukaryota</taxon>
        <taxon>Metazoa</taxon>
        <taxon>Chordata</taxon>
        <taxon>Craniata</taxon>
        <taxon>Vertebrata</taxon>
        <taxon>Euteleostomi</taxon>
        <taxon>Actinopterygii</taxon>
        <taxon>Neopterygii</taxon>
        <taxon>Teleostei</taxon>
        <taxon>Notacanthiformes</taxon>
        <taxon>Halosauridae</taxon>
        <taxon>Aldrovandia</taxon>
    </lineage>
</organism>
<dbReference type="EMBL" id="JAINUG010000260">
    <property type="protein sequence ID" value="KAJ8385064.1"/>
    <property type="molecule type" value="Genomic_DNA"/>
</dbReference>
<feature type="region of interest" description="Disordered" evidence="1">
    <location>
        <begin position="364"/>
        <end position="498"/>
    </location>
</feature>
<name>A0AAD7W6W4_9TELE</name>
<keyword evidence="3" id="KW-1185">Reference proteome</keyword>
<feature type="compositionally biased region" description="Basic and acidic residues" evidence="1">
    <location>
        <begin position="438"/>
        <end position="455"/>
    </location>
</feature>
<comment type="caution">
    <text evidence="2">The sequence shown here is derived from an EMBL/GenBank/DDBJ whole genome shotgun (WGS) entry which is preliminary data.</text>
</comment>
<feature type="compositionally biased region" description="Polar residues" evidence="1">
    <location>
        <begin position="120"/>
        <end position="134"/>
    </location>
</feature>
<dbReference type="GO" id="GO:0007099">
    <property type="term" value="P:centriole replication"/>
    <property type="evidence" value="ECO:0007669"/>
    <property type="project" value="InterPro"/>
</dbReference>
<gene>
    <name evidence="2" type="ORF">AAFF_G00195940</name>
</gene>
<protein>
    <recommendedName>
        <fullName evidence="4">Protein moonraker</fullName>
    </recommendedName>
</protein>
<feature type="region of interest" description="Disordered" evidence="1">
    <location>
        <begin position="108"/>
        <end position="191"/>
    </location>
</feature>
<dbReference type="GO" id="GO:0034451">
    <property type="term" value="C:centriolar satellite"/>
    <property type="evidence" value="ECO:0007669"/>
    <property type="project" value="TreeGrafter"/>
</dbReference>
<evidence type="ECO:0008006" key="4">
    <source>
        <dbReference type="Google" id="ProtNLM"/>
    </source>
</evidence>
<proteinExistence type="predicted"/>
<dbReference type="Pfam" id="PF15718">
    <property type="entry name" value="MNR"/>
    <property type="match status" value="2"/>
</dbReference>
<dbReference type="Proteomes" id="UP001221898">
    <property type="component" value="Unassembled WGS sequence"/>
</dbReference>
<dbReference type="GO" id="GO:0071539">
    <property type="term" value="P:protein localization to centrosome"/>
    <property type="evidence" value="ECO:0007669"/>
    <property type="project" value="TreeGrafter"/>
</dbReference>
<evidence type="ECO:0000313" key="3">
    <source>
        <dbReference type="Proteomes" id="UP001221898"/>
    </source>
</evidence>
<dbReference type="AlphaFoldDB" id="A0AAD7W6W4"/>
<reference evidence="2" key="1">
    <citation type="journal article" date="2023" name="Science">
        <title>Genome structures resolve the early diversification of teleost fishes.</title>
        <authorList>
            <person name="Parey E."/>
            <person name="Louis A."/>
            <person name="Montfort J."/>
            <person name="Bouchez O."/>
            <person name="Roques C."/>
            <person name="Iampietro C."/>
            <person name="Lluch J."/>
            <person name="Castinel A."/>
            <person name="Donnadieu C."/>
            <person name="Desvignes T."/>
            <person name="Floi Bucao C."/>
            <person name="Jouanno E."/>
            <person name="Wen M."/>
            <person name="Mejri S."/>
            <person name="Dirks R."/>
            <person name="Jansen H."/>
            <person name="Henkel C."/>
            <person name="Chen W.J."/>
            <person name="Zahm M."/>
            <person name="Cabau C."/>
            <person name="Klopp C."/>
            <person name="Thompson A.W."/>
            <person name="Robinson-Rechavi M."/>
            <person name="Braasch I."/>
            <person name="Lecointre G."/>
            <person name="Bobe J."/>
            <person name="Postlethwait J.H."/>
            <person name="Berthelot C."/>
            <person name="Roest Crollius H."/>
            <person name="Guiguen Y."/>
        </authorList>
    </citation>
    <scope>NUCLEOTIDE SEQUENCE</scope>
    <source>
        <strain evidence="2">NC1722</strain>
    </source>
</reference>
<dbReference type="PANTHER" id="PTHR15732:SF4">
    <property type="entry name" value="PROTEIN MOONRAKER"/>
    <property type="match status" value="1"/>
</dbReference>
<sequence>MTGKLQIQSQRTGIEELGHLTGSWVTSGLVQPRNGGYSQTQLLFNKALPANPSNRATHADSPAPILIEKLVPRVELKSGGSSVSSSLCFSALSEERLQAAVRLAKRDLRRRRQESIHGSPPQQNPDNTFPQNRSSMDHRKRAAGTKGEMTRSGGHVLLYEPQKLPLPPRTEYSLSPPTRDSALEPKAGNQEPKLSQEICRLQKELGTYIQRIEQLANRGQFVEEQLDPEEERRVEVRRQEQATRSARIIYVLQQQVKEIHEDLDKLRSQKIRHTKKVCLKYNSQSRAMDRLAAAHRGAVRAIQVFIGQLPDQSERKMPSHYRELGQLIRQLSLCSAKVEVGQGSAVPESAIDILQKLEALDSALSKQESPKKKTKELRVQSSSPVRRRSPVGRQHSTSPPRGPRGKAARGAQGLRKFAPVKPDRRLTGPWPRSADSPPLDRNERTKKGAPLHDGRFLQPTVSSRLREAPVPQKDATVPWIPASPHASPPQLNQPKRPQPKCLFSHLKQSVGPGEQLVRVGVSEEQELDSDKKGEALRQAWLDKETTRTLRELSQLSKEESGRINRLRSEVESPTLWAERAEREARDRLKPLLDQAQMIRESWDRRSTSLRHRLSEQAADRAAVNADLLSDAIMEELLDDTARALSATERSREVDQLAQQQLEAPTLESMLLRMEEMEKDQEAVRRRFADISYSDPLFWAKEDRAGAHSMAPGPRTASPLPIRLTKPALRAEPAADIVLESPVEDGNASETSLTDDISWPGPSGPAHPITVDRDGGVLLSLPISMQRNIQKYSHDYDSYLHLVSHEAVGSFNPWVIADGLAEELMSEAIADVAAEFQDVCEEYAEAVFTSEFLQPLQSPVASQM</sequence>